<feature type="region of interest" description="Disordered" evidence="1">
    <location>
        <begin position="587"/>
        <end position="622"/>
    </location>
</feature>
<feature type="compositionally biased region" description="Polar residues" evidence="1">
    <location>
        <begin position="687"/>
        <end position="702"/>
    </location>
</feature>
<feature type="region of interest" description="Disordered" evidence="1">
    <location>
        <begin position="1260"/>
        <end position="1301"/>
    </location>
</feature>
<protein>
    <submittedName>
        <fullName evidence="2">Uncharacterized protein</fullName>
    </submittedName>
</protein>
<dbReference type="EMBL" id="JAWDJX010000065">
    <property type="protein sequence ID" value="KAK3047225.1"/>
    <property type="molecule type" value="Genomic_DNA"/>
</dbReference>
<accession>A0AAJ0D6H4</accession>
<feature type="region of interest" description="Disordered" evidence="1">
    <location>
        <begin position="310"/>
        <end position="333"/>
    </location>
</feature>
<feature type="compositionally biased region" description="Polar residues" evidence="1">
    <location>
        <begin position="310"/>
        <end position="327"/>
    </location>
</feature>
<evidence type="ECO:0000313" key="2">
    <source>
        <dbReference type="EMBL" id="KAK3047225.1"/>
    </source>
</evidence>
<name>A0AAJ0D6H4_9PEZI</name>
<feature type="compositionally biased region" description="Basic and acidic residues" evidence="1">
    <location>
        <begin position="1074"/>
        <end position="1083"/>
    </location>
</feature>
<sequence length="1452" mass="159299">MKAPIKLARLKCSNDANSMSPDASSNEGTLRASIDDLRSPSSRDLLRQHFSGAFPETARRSSQERQSLDGAKGRLSRSTSSLAVAQNPTAQSSSSSLDKHGLNNNRLSAVAEDQPSIDIAQAIYLLQELKKTASPGDLVALHKALLPARDSYIASPTMPNNEDRSSGNFSTSTVIRRGSMVPPGLATRGGASEDILRRQEDVKVPEKPKRSKTAEFTHLRQKLSKGSLAALDLADDAAQAPHARAATPAEDDYTVGHYRPGTLRITNGAASPEPSIMVRKSIESTRYELQTVNSRDSQLARKNVERSLFELQTSTTRESQDYATAPSTPHERPSFEYHMARTGLHHSVPEFTESPRDFLTRAQTEPPTPVLREQPSLDTPRQGRTREASRSRTPSRPRDSSISGIPHPRERDESVPRMYKRQRPHRARERSQSQTPRSRDSSVSHIPLPRDGRSSLLGSSAVAHKVSEQTLLQPLRRSLDDGRISPVHDDMPRFAHRWSHRASEISQQYQTDCDISASPYSEHAAAYADRDALLKRLSTVYDGEDEQVTAHETPETALSRLNGVPIDNTNEHKDGVSPSQHFLRNIREGRSMPHKSDSGYGTDNSSQEQQQQMSKDGGKLYNNNLRLDVDEAMAMDDDVRSLYSLNAILKPPNLLSPAATPSPQTPGARKQRSSLLRLMTSGRGDSHSSLPATSTMAETPESSPAEVKRSKSQKKKLQKPMPDSVKKELKEQRRKQKEELATKHTNVSEALTVTEEASPDPRRFSFDPITAVPTPTTATFPQTDVHSEGRPSTVEPPGKMSFHVGDDNAFASHTPLSRKRSKSLGRERRRSNSHHESADEDAARPSTPWGLRRKKSRTASDDMPPKSSGIDLPSMPCLSRSTDGEGDDEAPMWTDYSSVSRTLGCNPYDISTTMMRKPVALPGGVSQGLQSPHQITTMVSRSKTGGLQGMDSGMASELARMKSRDVAVGNNAQLFDRPRIATPRSRGEVRSMSQGTARLPPSVGGERHDRRGSLPSEEAGQQQYAELSARPNSVYAESIPPMPELPADVARVVSQVDLLVNKRVKDSAQLTPEDSQRSSEEPPGHSTISIADAVRKTLEKQHKPEDIPEQKTRMRSTGPRQQSSSSLQVQVQQILRTPSDGSIRIALGSDVGLTEEPAVTSVSQERTAESIQPDWAEQAKLWKQRRSTIGESLNKPVAAVDETPMSPVSPLTSQEALSPTIMVSRYITPFSKDIANQEVPQNPLSKADEQANAYRDLIGNDKENRPASQGTPRTQTPLSPATPERYSDQLRPQSARAAKPNHIVHQQPIQRARSPGGRVITPSGNFHPYTPADAPKAEQSRRESLQKLAAKTTAKHSSTTTTTITTFSKAARSTQSLDVPRATAVQTMINDGSLFDRYAGGYQYGFESGVGFGGSAGTRMKPDSRAQRKSKELSEGYGIDLSDVPVFLRKVS</sequence>
<feature type="compositionally biased region" description="Basic and acidic residues" evidence="1">
    <location>
        <begin position="724"/>
        <end position="742"/>
    </location>
</feature>
<feature type="region of interest" description="Disordered" evidence="1">
    <location>
        <begin position="974"/>
        <end position="1024"/>
    </location>
</feature>
<proteinExistence type="predicted"/>
<feature type="region of interest" description="Disordered" evidence="1">
    <location>
        <begin position="1065"/>
        <end position="1131"/>
    </location>
</feature>
<feature type="compositionally biased region" description="Basic residues" evidence="1">
    <location>
        <begin position="816"/>
        <end position="832"/>
    </location>
</feature>
<feature type="region of interest" description="Disordered" evidence="1">
    <location>
        <begin position="681"/>
        <end position="892"/>
    </location>
</feature>
<feature type="compositionally biased region" description="Polar residues" evidence="1">
    <location>
        <begin position="14"/>
        <end position="28"/>
    </location>
</feature>
<feature type="compositionally biased region" description="Polar residues" evidence="1">
    <location>
        <begin position="599"/>
        <end position="614"/>
    </location>
</feature>
<feature type="compositionally biased region" description="Low complexity" evidence="1">
    <location>
        <begin position="1121"/>
        <end position="1131"/>
    </location>
</feature>
<comment type="caution">
    <text evidence="2">The sequence shown here is derived from an EMBL/GenBank/DDBJ whole genome shotgun (WGS) entry which is preliminary data.</text>
</comment>
<dbReference type="Proteomes" id="UP001271007">
    <property type="component" value="Unassembled WGS sequence"/>
</dbReference>
<feature type="region of interest" description="Disordered" evidence="1">
    <location>
        <begin position="361"/>
        <end position="461"/>
    </location>
</feature>
<gene>
    <name evidence="2" type="ORF">LTR09_011325</name>
</gene>
<feature type="compositionally biased region" description="Basic and acidic residues" evidence="1">
    <location>
        <begin position="57"/>
        <end position="67"/>
    </location>
</feature>
<feature type="compositionally biased region" description="Low complexity" evidence="1">
    <location>
        <begin position="768"/>
        <end position="783"/>
    </location>
</feature>
<feature type="region of interest" description="Disordered" evidence="1">
    <location>
        <begin position="12"/>
        <end position="100"/>
    </location>
</feature>
<feature type="compositionally biased region" description="Basic and acidic residues" evidence="1">
    <location>
        <begin position="437"/>
        <end position="453"/>
    </location>
</feature>
<feature type="compositionally biased region" description="Polar residues" evidence="1">
    <location>
        <begin position="1266"/>
        <end position="1279"/>
    </location>
</feature>
<feature type="compositionally biased region" description="Basic residues" evidence="1">
    <location>
        <begin position="418"/>
        <end position="428"/>
    </location>
</feature>
<organism evidence="2 3">
    <name type="scientific">Extremus antarcticus</name>
    <dbReference type="NCBI Taxonomy" id="702011"/>
    <lineage>
        <taxon>Eukaryota</taxon>
        <taxon>Fungi</taxon>
        <taxon>Dikarya</taxon>
        <taxon>Ascomycota</taxon>
        <taxon>Pezizomycotina</taxon>
        <taxon>Dothideomycetes</taxon>
        <taxon>Dothideomycetidae</taxon>
        <taxon>Mycosphaerellales</taxon>
        <taxon>Extremaceae</taxon>
        <taxon>Extremus</taxon>
    </lineage>
</organism>
<feature type="compositionally biased region" description="Basic and acidic residues" evidence="1">
    <location>
        <begin position="833"/>
        <end position="843"/>
    </location>
</feature>
<keyword evidence="3" id="KW-1185">Reference proteome</keyword>
<evidence type="ECO:0000313" key="3">
    <source>
        <dbReference type="Proteomes" id="UP001271007"/>
    </source>
</evidence>
<feature type="compositionally biased region" description="Basic and acidic residues" evidence="1">
    <location>
        <begin position="1420"/>
        <end position="1433"/>
    </location>
</feature>
<feature type="region of interest" description="Disordered" evidence="1">
    <location>
        <begin position="1414"/>
        <end position="1433"/>
    </location>
</feature>
<feature type="compositionally biased region" description="Basic and acidic residues" evidence="1">
    <location>
        <begin position="1093"/>
        <end position="1112"/>
    </location>
</feature>
<feature type="compositionally biased region" description="Polar residues" evidence="1">
    <location>
        <begin position="76"/>
        <end position="100"/>
    </location>
</feature>
<evidence type="ECO:0000256" key="1">
    <source>
        <dbReference type="SAM" id="MobiDB-lite"/>
    </source>
</evidence>
<feature type="compositionally biased region" description="Basic and acidic residues" evidence="1">
    <location>
        <begin position="587"/>
        <end position="597"/>
    </location>
</feature>
<reference evidence="2" key="1">
    <citation type="submission" date="2023-04" db="EMBL/GenBank/DDBJ databases">
        <title>Black Yeasts Isolated from many extreme environments.</title>
        <authorList>
            <person name="Coleine C."/>
            <person name="Stajich J.E."/>
            <person name="Selbmann L."/>
        </authorList>
    </citation>
    <scope>NUCLEOTIDE SEQUENCE</scope>
    <source>
        <strain evidence="2">CCFEE 5312</strain>
    </source>
</reference>